<dbReference type="EMBL" id="LGRX02035567">
    <property type="protein sequence ID" value="KAK3234052.1"/>
    <property type="molecule type" value="Genomic_DNA"/>
</dbReference>
<sequence>MEYVGGDTRLVTWSRQNSLEDLCSKLGLSETAEIRYRLPGEEEEVLVSLINNEDLENMLTEYDEYSTEGKPNRLRIYCCTQPGLEEEVSSGGGSSQDTSGSTGFSHSVGKENMHSELQAINEQDIEILKPLGSGAFGDVYKALWNGAEVAIKRLRKNVFEGEGTDHDSEFWKEAEVLYSLHHPNVLPTFGVIRATESFPAPAIVTEYIVNGSLKHVLGKYSNHLNKKHRISLAMQAARGMEYLHSVGLVHFDLKSDNLLVNMRDKDRPLCKVSDFGLSKQKRNRSQSRVSGVTGLIGTLPWTAPEVVKACERITDKVDIYSFGIVMWELWTNEVPHADLEEISLLGKILTENAYRPKVPDCDNHQAPADGWSELMQHCWAENPENRPTFSEVSQKLSEMLSNLSKQK</sequence>
<evidence type="ECO:0000256" key="7">
    <source>
        <dbReference type="RuleBase" id="RU000304"/>
    </source>
</evidence>
<dbReference type="PROSITE" id="PS50011">
    <property type="entry name" value="PROTEIN_KINASE_DOM"/>
    <property type="match status" value="1"/>
</dbReference>
<dbReference type="AlphaFoldDB" id="A0AAE0ENC2"/>
<evidence type="ECO:0000256" key="4">
    <source>
        <dbReference type="ARBA" id="ARBA00022777"/>
    </source>
</evidence>
<feature type="binding site" evidence="6">
    <location>
        <position position="152"/>
    </location>
    <ligand>
        <name>ATP</name>
        <dbReference type="ChEBI" id="CHEBI:30616"/>
    </ligand>
</feature>
<dbReference type="InterPro" id="IPR008271">
    <property type="entry name" value="Ser/Thr_kinase_AS"/>
</dbReference>
<reference evidence="10 11" key="1">
    <citation type="journal article" date="2015" name="Genome Biol. Evol.">
        <title>Comparative Genomics of a Bacterivorous Green Alga Reveals Evolutionary Causalities and Consequences of Phago-Mixotrophic Mode of Nutrition.</title>
        <authorList>
            <person name="Burns J.A."/>
            <person name="Paasch A."/>
            <person name="Narechania A."/>
            <person name="Kim E."/>
        </authorList>
    </citation>
    <scope>NUCLEOTIDE SEQUENCE [LARGE SCALE GENOMIC DNA]</scope>
    <source>
        <strain evidence="10 11">PLY_AMNH</strain>
    </source>
</reference>
<dbReference type="Gene3D" id="1.10.510.10">
    <property type="entry name" value="Transferase(Phosphotransferase) domain 1"/>
    <property type="match status" value="1"/>
</dbReference>
<dbReference type="SMART" id="SM00666">
    <property type="entry name" value="PB1"/>
    <property type="match status" value="1"/>
</dbReference>
<proteinExistence type="inferred from homology"/>
<dbReference type="PANTHER" id="PTHR23257">
    <property type="entry name" value="SERINE-THREONINE PROTEIN KINASE"/>
    <property type="match status" value="1"/>
</dbReference>
<dbReference type="Pfam" id="PF00564">
    <property type="entry name" value="PB1"/>
    <property type="match status" value="1"/>
</dbReference>
<dbReference type="PROSITE" id="PS00107">
    <property type="entry name" value="PROTEIN_KINASE_ATP"/>
    <property type="match status" value="1"/>
</dbReference>
<dbReference type="InterPro" id="IPR000719">
    <property type="entry name" value="Prot_kinase_dom"/>
</dbReference>
<evidence type="ECO:0000259" key="9">
    <source>
        <dbReference type="PROSITE" id="PS50011"/>
    </source>
</evidence>
<dbReference type="PANTHER" id="PTHR23257:SF957">
    <property type="entry name" value="F3O9.7 PROTEIN-RELATED"/>
    <property type="match status" value="1"/>
</dbReference>
<comment type="caution">
    <text evidence="10">The sequence shown here is derived from an EMBL/GenBank/DDBJ whole genome shotgun (WGS) entry which is preliminary data.</text>
</comment>
<dbReference type="CDD" id="cd13999">
    <property type="entry name" value="STKc_MAP3K-like"/>
    <property type="match status" value="1"/>
</dbReference>
<organism evidence="10 11">
    <name type="scientific">Cymbomonas tetramitiformis</name>
    <dbReference type="NCBI Taxonomy" id="36881"/>
    <lineage>
        <taxon>Eukaryota</taxon>
        <taxon>Viridiplantae</taxon>
        <taxon>Chlorophyta</taxon>
        <taxon>Pyramimonadophyceae</taxon>
        <taxon>Pyramimonadales</taxon>
        <taxon>Pyramimonadaceae</taxon>
        <taxon>Cymbomonas</taxon>
    </lineage>
</organism>
<dbReference type="InterPro" id="IPR001245">
    <property type="entry name" value="Ser-Thr/Tyr_kinase_cat_dom"/>
</dbReference>
<evidence type="ECO:0000256" key="3">
    <source>
        <dbReference type="ARBA" id="ARBA00022741"/>
    </source>
</evidence>
<evidence type="ECO:0000256" key="2">
    <source>
        <dbReference type="ARBA" id="ARBA00022679"/>
    </source>
</evidence>
<dbReference type="InterPro" id="IPR000270">
    <property type="entry name" value="PB1_dom"/>
</dbReference>
<dbReference type="SUPFAM" id="SSF54277">
    <property type="entry name" value="CAD &amp; PB1 domains"/>
    <property type="match status" value="1"/>
</dbReference>
<evidence type="ECO:0000313" key="11">
    <source>
        <dbReference type="Proteomes" id="UP001190700"/>
    </source>
</evidence>
<gene>
    <name evidence="10" type="ORF">CYMTET_55678</name>
</gene>
<feature type="domain" description="Protein kinase" evidence="9">
    <location>
        <begin position="125"/>
        <end position="400"/>
    </location>
</feature>
<accession>A0AAE0ENC2</accession>
<name>A0AAE0ENC2_9CHLO</name>
<comment type="similarity">
    <text evidence="7">Belongs to the protein kinase superfamily.</text>
</comment>
<evidence type="ECO:0000256" key="1">
    <source>
        <dbReference type="ARBA" id="ARBA00022527"/>
    </source>
</evidence>
<evidence type="ECO:0000256" key="5">
    <source>
        <dbReference type="ARBA" id="ARBA00022840"/>
    </source>
</evidence>
<keyword evidence="2" id="KW-0808">Transferase</keyword>
<keyword evidence="4" id="KW-0418">Kinase</keyword>
<dbReference type="GO" id="GO:0005524">
    <property type="term" value="F:ATP binding"/>
    <property type="evidence" value="ECO:0007669"/>
    <property type="project" value="UniProtKB-UniRule"/>
</dbReference>
<dbReference type="PROSITE" id="PS00108">
    <property type="entry name" value="PROTEIN_KINASE_ST"/>
    <property type="match status" value="1"/>
</dbReference>
<keyword evidence="5 6" id="KW-0067">ATP-binding</keyword>
<dbReference type="PRINTS" id="PR00109">
    <property type="entry name" value="TYRKINASE"/>
</dbReference>
<keyword evidence="3 6" id="KW-0547">Nucleotide-binding</keyword>
<evidence type="ECO:0000256" key="6">
    <source>
        <dbReference type="PROSITE-ProRule" id="PRU10141"/>
    </source>
</evidence>
<dbReference type="GO" id="GO:0005737">
    <property type="term" value="C:cytoplasm"/>
    <property type="evidence" value="ECO:0007669"/>
    <property type="project" value="TreeGrafter"/>
</dbReference>
<dbReference type="GO" id="GO:0004674">
    <property type="term" value="F:protein serine/threonine kinase activity"/>
    <property type="evidence" value="ECO:0007669"/>
    <property type="project" value="UniProtKB-KW"/>
</dbReference>
<feature type="region of interest" description="Disordered" evidence="8">
    <location>
        <begin position="85"/>
        <end position="108"/>
    </location>
</feature>
<feature type="compositionally biased region" description="Low complexity" evidence="8">
    <location>
        <begin position="95"/>
        <end position="105"/>
    </location>
</feature>
<dbReference type="InterPro" id="IPR050167">
    <property type="entry name" value="Ser_Thr_protein_kinase"/>
</dbReference>
<dbReference type="InterPro" id="IPR011009">
    <property type="entry name" value="Kinase-like_dom_sf"/>
</dbReference>
<keyword evidence="11" id="KW-1185">Reference proteome</keyword>
<dbReference type="GO" id="GO:0007165">
    <property type="term" value="P:signal transduction"/>
    <property type="evidence" value="ECO:0007669"/>
    <property type="project" value="TreeGrafter"/>
</dbReference>
<dbReference type="Proteomes" id="UP001190700">
    <property type="component" value="Unassembled WGS sequence"/>
</dbReference>
<dbReference type="SUPFAM" id="SSF56112">
    <property type="entry name" value="Protein kinase-like (PK-like)"/>
    <property type="match status" value="1"/>
</dbReference>
<dbReference type="Pfam" id="PF07714">
    <property type="entry name" value="PK_Tyr_Ser-Thr"/>
    <property type="match status" value="1"/>
</dbReference>
<keyword evidence="1 7" id="KW-0723">Serine/threonine-protein kinase</keyword>
<evidence type="ECO:0000313" key="10">
    <source>
        <dbReference type="EMBL" id="KAK3234052.1"/>
    </source>
</evidence>
<evidence type="ECO:0000256" key="8">
    <source>
        <dbReference type="SAM" id="MobiDB-lite"/>
    </source>
</evidence>
<dbReference type="SMART" id="SM00220">
    <property type="entry name" value="S_TKc"/>
    <property type="match status" value="1"/>
</dbReference>
<protein>
    <recommendedName>
        <fullName evidence="9">Protein kinase domain-containing protein</fullName>
    </recommendedName>
</protein>
<dbReference type="InterPro" id="IPR017441">
    <property type="entry name" value="Protein_kinase_ATP_BS"/>
</dbReference>